<dbReference type="Gene3D" id="3.30.40.10">
    <property type="entry name" value="Zinc/RING finger domain, C3HC4 (zinc finger)"/>
    <property type="match status" value="1"/>
</dbReference>
<dbReference type="InterPro" id="IPR011011">
    <property type="entry name" value="Znf_FYVE_PHD"/>
</dbReference>
<reference evidence="1" key="1">
    <citation type="journal article" date="2008" name="Nature">
        <title>The amphioxus genome and the evolution of the chordate karyotype.</title>
        <authorList>
            <consortium name="US DOE Joint Genome Institute (JGI-PGF)"/>
            <person name="Putnam N.H."/>
            <person name="Butts T."/>
            <person name="Ferrier D.E.K."/>
            <person name="Furlong R.F."/>
            <person name="Hellsten U."/>
            <person name="Kawashima T."/>
            <person name="Robinson-Rechavi M."/>
            <person name="Shoguchi E."/>
            <person name="Terry A."/>
            <person name="Yu J.-K."/>
            <person name="Benito-Gutierrez E.L."/>
            <person name="Dubchak I."/>
            <person name="Garcia-Fernandez J."/>
            <person name="Gibson-Brown J.J."/>
            <person name="Grigoriev I.V."/>
            <person name="Horton A.C."/>
            <person name="de Jong P.J."/>
            <person name="Jurka J."/>
            <person name="Kapitonov V.V."/>
            <person name="Kohara Y."/>
            <person name="Kuroki Y."/>
            <person name="Lindquist E."/>
            <person name="Lucas S."/>
            <person name="Osoegawa K."/>
            <person name="Pennacchio L.A."/>
            <person name="Salamov A.A."/>
            <person name="Satou Y."/>
            <person name="Sauka-Spengler T."/>
            <person name="Schmutz J."/>
            <person name="Shin-I T."/>
            <person name="Toyoda A."/>
            <person name="Bronner-Fraser M."/>
            <person name="Fujiyama A."/>
            <person name="Holland L.Z."/>
            <person name="Holland P.W.H."/>
            <person name="Satoh N."/>
            <person name="Rokhsar D.S."/>
        </authorList>
    </citation>
    <scope>NUCLEOTIDE SEQUENCE [LARGE SCALE GENOMIC DNA]</scope>
    <source>
        <strain evidence="1">S238N-H82</strain>
        <tissue evidence="1">Testes</tissue>
    </source>
</reference>
<dbReference type="InParanoid" id="C3ZUR3"/>
<dbReference type="InterPro" id="IPR013083">
    <property type="entry name" value="Znf_RING/FYVE/PHD"/>
</dbReference>
<sequence length="313" mass="36173">MAKAGNGQDHQHGQGYGRFPHHCREDEAEFGWWDLEKGWGKLDQNKVEAIIGESQDLPVPLILHLRWTSQESVRSYDNGFLNKPYWQNPQSQTSVFRSLMSSRRDLYPKVPLILHLRWTSQESVRSYDNGFVNMPYWQNPQSQTSVFRSLMSSRRDLYPKNKFPCKTRMGPMTSYCMELQQQTPEGRETRLQQATEEPRLPGAQVADLCTATLTLGCWLKKNEQLGMIQCSQCHSWYHHKCIPMHWRVGRPPLCLLCRRPHPRAEDCTKYNVSILQQLCDDSGCSAEELPKAMEDREGWGKRGMAIRATSTPG</sequence>
<name>C3ZUR3_BRAFL</name>
<dbReference type="SUPFAM" id="SSF57903">
    <property type="entry name" value="FYVE/PHD zinc finger"/>
    <property type="match status" value="1"/>
</dbReference>
<dbReference type="AlphaFoldDB" id="C3ZUR3"/>
<proteinExistence type="predicted"/>
<evidence type="ECO:0000313" key="1">
    <source>
        <dbReference type="EMBL" id="EEN43775.1"/>
    </source>
</evidence>
<accession>C3ZUR3</accession>
<organism>
    <name type="scientific">Branchiostoma floridae</name>
    <name type="common">Florida lancelet</name>
    <name type="synonym">Amphioxus</name>
    <dbReference type="NCBI Taxonomy" id="7739"/>
    <lineage>
        <taxon>Eukaryota</taxon>
        <taxon>Metazoa</taxon>
        <taxon>Chordata</taxon>
        <taxon>Cephalochordata</taxon>
        <taxon>Leptocardii</taxon>
        <taxon>Amphioxiformes</taxon>
        <taxon>Branchiostomatidae</taxon>
        <taxon>Branchiostoma</taxon>
    </lineage>
</organism>
<gene>
    <name evidence="1" type="ORF">BRAFLDRAFT_94668</name>
</gene>
<dbReference type="EMBL" id="GG666684">
    <property type="protein sequence ID" value="EEN43775.1"/>
    <property type="molecule type" value="Genomic_DNA"/>
</dbReference>
<protein>
    <submittedName>
        <fullName evidence="1">Uncharacterized protein</fullName>
    </submittedName>
</protein>